<organism evidence="7 8">
    <name type="scientific">Terrapene triunguis</name>
    <name type="common">Three-toed box turtle</name>
    <dbReference type="NCBI Taxonomy" id="2587831"/>
    <lineage>
        <taxon>Eukaryota</taxon>
        <taxon>Metazoa</taxon>
        <taxon>Chordata</taxon>
        <taxon>Craniata</taxon>
        <taxon>Vertebrata</taxon>
        <taxon>Euteleostomi</taxon>
        <taxon>Archelosauria</taxon>
        <taxon>Testudinata</taxon>
        <taxon>Testudines</taxon>
        <taxon>Cryptodira</taxon>
        <taxon>Durocryptodira</taxon>
        <taxon>Testudinoidea</taxon>
        <taxon>Emydidae</taxon>
        <taxon>Terrapene</taxon>
    </lineage>
</organism>
<dbReference type="Proteomes" id="UP000472274">
    <property type="component" value="Unplaced"/>
</dbReference>
<reference evidence="7" key="1">
    <citation type="submission" date="2025-08" db="UniProtKB">
        <authorList>
            <consortium name="Ensembl"/>
        </authorList>
    </citation>
    <scope>IDENTIFICATION</scope>
</reference>
<accession>A0A674IA64</accession>
<reference evidence="7" key="2">
    <citation type="submission" date="2025-09" db="UniProtKB">
        <authorList>
            <consortium name="Ensembl"/>
        </authorList>
    </citation>
    <scope>IDENTIFICATION</scope>
</reference>
<dbReference type="Gene3D" id="2.10.50.10">
    <property type="entry name" value="Tumor Necrosis Factor Receptor, subunit A, domain 2"/>
    <property type="match status" value="1"/>
</dbReference>
<comment type="subcellular location">
    <subcellularLocation>
        <location evidence="1">Membrane</location>
    </subcellularLocation>
</comment>
<keyword evidence="4" id="KW-1015">Disulfide bond</keyword>
<keyword evidence="6" id="KW-0325">Glycoprotein</keyword>
<keyword evidence="5" id="KW-0675">Receptor</keyword>
<evidence type="ECO:0000256" key="2">
    <source>
        <dbReference type="ARBA" id="ARBA00022737"/>
    </source>
</evidence>
<evidence type="ECO:0000256" key="4">
    <source>
        <dbReference type="ARBA" id="ARBA00023157"/>
    </source>
</evidence>
<evidence type="ECO:0000313" key="8">
    <source>
        <dbReference type="Proteomes" id="UP000472274"/>
    </source>
</evidence>
<proteinExistence type="predicted"/>
<evidence type="ECO:0000256" key="3">
    <source>
        <dbReference type="ARBA" id="ARBA00023136"/>
    </source>
</evidence>
<evidence type="ECO:0008006" key="9">
    <source>
        <dbReference type="Google" id="ProtNLM"/>
    </source>
</evidence>
<evidence type="ECO:0000256" key="1">
    <source>
        <dbReference type="ARBA" id="ARBA00004370"/>
    </source>
</evidence>
<keyword evidence="2" id="KW-0677">Repeat</keyword>
<evidence type="ECO:0000256" key="5">
    <source>
        <dbReference type="ARBA" id="ARBA00023170"/>
    </source>
</evidence>
<dbReference type="PANTHER" id="PTHR46330:SF16">
    <property type="entry name" value="TUMOR NECROSIS FACTOR RECEPTOR SUPERFAMILY MEMBER 22"/>
    <property type="match status" value="1"/>
</dbReference>
<dbReference type="GO" id="GO:0043065">
    <property type="term" value="P:positive regulation of apoptotic process"/>
    <property type="evidence" value="ECO:0007669"/>
    <property type="project" value="TreeGrafter"/>
</dbReference>
<dbReference type="GO" id="GO:0036462">
    <property type="term" value="P:TRAIL-activated apoptotic signaling pathway"/>
    <property type="evidence" value="ECO:0007669"/>
    <property type="project" value="TreeGrafter"/>
</dbReference>
<keyword evidence="3" id="KW-0472">Membrane</keyword>
<dbReference type="InterPro" id="IPR052491">
    <property type="entry name" value="TNFRSF10"/>
</dbReference>
<protein>
    <recommendedName>
        <fullName evidence="9">TNFR-Cys domain-containing protein</fullName>
    </recommendedName>
</protein>
<dbReference type="PANTHER" id="PTHR46330">
    <property type="entry name" value="TUMOR NECROSIS FACTOR RECEPTOR SUPERFAMILY MEMBER 10B"/>
    <property type="match status" value="1"/>
</dbReference>
<evidence type="ECO:0000256" key="6">
    <source>
        <dbReference type="ARBA" id="ARBA00023180"/>
    </source>
</evidence>
<evidence type="ECO:0000313" key="7">
    <source>
        <dbReference type="Ensembl" id="ENSTMTP00000004709.1"/>
    </source>
</evidence>
<dbReference type="AlphaFoldDB" id="A0A674IA64"/>
<dbReference type="GO" id="GO:0005886">
    <property type="term" value="C:plasma membrane"/>
    <property type="evidence" value="ECO:0007669"/>
    <property type="project" value="TreeGrafter"/>
</dbReference>
<dbReference type="Ensembl" id="ENSTMTT00000004863.1">
    <property type="protein sequence ID" value="ENSTMTP00000004709.1"/>
    <property type="gene ID" value="ENSTMTG00000003489.1"/>
</dbReference>
<name>A0A674IA64_9SAUR</name>
<dbReference type="InParanoid" id="A0A674IA64"/>
<sequence>NVIWPLTSKCSSWFCCVYLISFSSTPCKEYTAIVLNFCFSLYTGTYVSEHCKVPHTEGICYPCTDGEDYTAHANGLDECIRCKLCKEGIVQSLVNGAAHVFEVKRMPECL</sequence>
<dbReference type="SUPFAM" id="SSF57586">
    <property type="entry name" value="TNF receptor-like"/>
    <property type="match status" value="1"/>
</dbReference>
<keyword evidence="8" id="KW-1185">Reference proteome</keyword>
<dbReference type="GO" id="GO:0009986">
    <property type="term" value="C:cell surface"/>
    <property type="evidence" value="ECO:0007669"/>
    <property type="project" value="TreeGrafter"/>
</dbReference>